<dbReference type="InterPro" id="IPR002933">
    <property type="entry name" value="Peptidase_M20"/>
</dbReference>
<dbReference type="Gene3D" id="1.10.150.900">
    <property type="match status" value="1"/>
</dbReference>
<reference evidence="18" key="1">
    <citation type="submission" date="2022-03" db="EMBL/GenBank/DDBJ databases">
        <authorList>
            <person name="Legras J.-L."/>
            <person name="Devillers H."/>
            <person name="Grondin C."/>
        </authorList>
    </citation>
    <scope>NUCLEOTIDE SEQUENCE</scope>
    <source>
        <strain evidence="18">CLIB 1423</strain>
    </source>
</reference>
<name>A0A9P0QU67_9ASCO</name>
<feature type="binding site" evidence="16">
    <location>
        <position position="214"/>
    </location>
    <ligand>
        <name>Zn(2+)</name>
        <dbReference type="ChEBI" id="CHEBI:29105"/>
        <label>2</label>
    </ligand>
</feature>
<keyword evidence="12 17" id="KW-1133">Transmembrane helix</keyword>
<dbReference type="InterPro" id="IPR017141">
    <property type="entry name" value="Pept_M20_carboxypep"/>
</dbReference>
<keyword evidence="14" id="KW-0325">Glycoprotein</keyword>
<evidence type="ECO:0000256" key="17">
    <source>
        <dbReference type="SAM" id="Phobius"/>
    </source>
</evidence>
<dbReference type="AlphaFoldDB" id="A0A9P0QU67"/>
<feature type="binding site" evidence="16">
    <location>
        <position position="179"/>
    </location>
    <ligand>
        <name>Zn(2+)</name>
        <dbReference type="ChEBI" id="CHEBI:29105"/>
        <label>2</label>
    </ligand>
</feature>
<keyword evidence="13 17" id="KW-0472">Membrane</keyword>
<keyword evidence="9" id="KW-0378">Hydrolase</keyword>
<keyword evidence="10 16" id="KW-0862">Zinc</keyword>
<evidence type="ECO:0000256" key="13">
    <source>
        <dbReference type="ARBA" id="ARBA00023136"/>
    </source>
</evidence>
<dbReference type="EMBL" id="CAKXYY010000032">
    <property type="protein sequence ID" value="CAH2355731.1"/>
    <property type="molecule type" value="Genomic_DNA"/>
</dbReference>
<evidence type="ECO:0000256" key="15">
    <source>
        <dbReference type="PIRSR" id="PIRSR037217-1"/>
    </source>
</evidence>
<dbReference type="Proteomes" id="UP000837801">
    <property type="component" value="Unassembled WGS sequence"/>
</dbReference>
<evidence type="ECO:0000313" key="18">
    <source>
        <dbReference type="EMBL" id="CAH2355731.1"/>
    </source>
</evidence>
<keyword evidence="19" id="KW-1185">Reference proteome</keyword>
<dbReference type="PROSITE" id="PS00758">
    <property type="entry name" value="ARGE_DAPE_CPG2_1"/>
    <property type="match status" value="1"/>
</dbReference>
<dbReference type="InterPro" id="IPR001261">
    <property type="entry name" value="ArgE/DapE_CS"/>
</dbReference>
<comment type="subcellular location">
    <subcellularLocation>
        <location evidence="2">Membrane</location>
        <topology evidence="2">Single-pass membrane protein</topology>
    </subcellularLocation>
</comment>
<evidence type="ECO:0000256" key="6">
    <source>
        <dbReference type="ARBA" id="ARBA00022670"/>
    </source>
</evidence>
<evidence type="ECO:0000256" key="2">
    <source>
        <dbReference type="ARBA" id="ARBA00004167"/>
    </source>
</evidence>
<accession>A0A9P0QU67</accession>
<feature type="active site" evidence="15">
    <location>
        <position position="181"/>
    </location>
</feature>
<evidence type="ECO:0000256" key="12">
    <source>
        <dbReference type="ARBA" id="ARBA00022989"/>
    </source>
</evidence>
<dbReference type="CDD" id="cd05674">
    <property type="entry name" value="M20_yscS"/>
    <property type="match status" value="1"/>
</dbReference>
<dbReference type="PANTHER" id="PTHR45962:SF1">
    <property type="entry name" value="N-FATTY-ACYL-AMINO ACID SYNTHASE_HYDROLASE PM20D1"/>
    <property type="match status" value="1"/>
</dbReference>
<evidence type="ECO:0000256" key="7">
    <source>
        <dbReference type="ARBA" id="ARBA00022692"/>
    </source>
</evidence>
<dbReference type="GO" id="GO:0016020">
    <property type="term" value="C:membrane"/>
    <property type="evidence" value="ECO:0007669"/>
    <property type="project" value="UniProtKB-SubCell"/>
</dbReference>
<feature type="binding site" evidence="16">
    <location>
        <position position="561"/>
    </location>
    <ligand>
        <name>Zn(2+)</name>
        <dbReference type="ChEBI" id="CHEBI:29105"/>
        <label>1</label>
    </ligand>
</feature>
<dbReference type="PIRSF" id="PIRSF037217">
    <property type="entry name" value="Carboxypeptidase_S"/>
    <property type="match status" value="1"/>
</dbReference>
<proteinExistence type="inferred from homology"/>
<keyword evidence="4" id="KW-1017">Isopeptide bond</keyword>
<dbReference type="SUPFAM" id="SSF53187">
    <property type="entry name" value="Zn-dependent exopeptidases"/>
    <property type="match status" value="1"/>
</dbReference>
<dbReference type="Pfam" id="PF01546">
    <property type="entry name" value="Peptidase_M20"/>
    <property type="match status" value="1"/>
</dbReference>
<gene>
    <name evidence="18" type="ORF">CLIB1423_32S00760</name>
</gene>
<feature type="binding site" evidence="16">
    <location>
        <position position="249"/>
    </location>
    <ligand>
        <name>Zn(2+)</name>
        <dbReference type="ChEBI" id="CHEBI:29105"/>
        <label>1</label>
    </ligand>
</feature>
<keyword evidence="11" id="KW-0832">Ubl conjugation</keyword>
<evidence type="ECO:0000256" key="16">
    <source>
        <dbReference type="PIRSR" id="PIRSR037217-2"/>
    </source>
</evidence>
<dbReference type="FunFam" id="3.40.630.10:FF:000098">
    <property type="entry name" value="Gly-Xaa carboxypeptidase"/>
    <property type="match status" value="1"/>
</dbReference>
<dbReference type="Gene3D" id="3.40.630.10">
    <property type="entry name" value="Zn peptidases"/>
    <property type="match status" value="1"/>
</dbReference>
<dbReference type="InterPro" id="IPR047177">
    <property type="entry name" value="Pept_M20A"/>
</dbReference>
<dbReference type="GO" id="GO:0051603">
    <property type="term" value="P:proteolysis involved in protein catabolic process"/>
    <property type="evidence" value="ECO:0007669"/>
    <property type="project" value="TreeGrafter"/>
</dbReference>
<dbReference type="OrthoDB" id="3064516at2759"/>
<evidence type="ECO:0000256" key="11">
    <source>
        <dbReference type="ARBA" id="ARBA00022843"/>
    </source>
</evidence>
<comment type="caution">
    <text evidence="18">The sequence shown here is derived from an EMBL/GenBank/DDBJ whole genome shotgun (WGS) entry which is preliminary data.</text>
</comment>
<evidence type="ECO:0000256" key="10">
    <source>
        <dbReference type="ARBA" id="ARBA00022833"/>
    </source>
</evidence>
<evidence type="ECO:0000256" key="8">
    <source>
        <dbReference type="ARBA" id="ARBA00022723"/>
    </source>
</evidence>
<comment type="cofactor">
    <cofactor evidence="1">
        <name>Zn(2+)</name>
        <dbReference type="ChEBI" id="CHEBI:29105"/>
    </cofactor>
</comment>
<evidence type="ECO:0000313" key="19">
    <source>
        <dbReference type="Proteomes" id="UP000837801"/>
    </source>
</evidence>
<feature type="transmembrane region" description="Helical" evidence="17">
    <location>
        <begin position="35"/>
        <end position="57"/>
    </location>
</feature>
<sequence>MVSLPHDEDTSDVPVVVASKFRELKSKINENFKTAVGLAVVLVLLLVLLTTNTLAYAKIIFQPLNDASICPVYDVIAPAAFKLDNSSAVTIINDEKFRLQSISKLSKAVQVDTTVYDNQPDVDKEPETWSQFKEFHKYLKTTFPTVFALLEVDYVNTHGIVLYWKGSDSALKPVMLTAHQDVVPVQKDTLKDWSYPPFDGHYDGTWVYGRGSSDCKNILVAIMETLELLIDQKFKPKRGIIAAFGFDEEASGIQGARHISKFLEEKFGKDSIYAIVDEGSGVTKDATTGQVIAVAATGEKGYVDINVSLTTPGGHSSVPPDHTSIGIMGELAHLIESDPYSPILTAKNPILGYMQCLAVNTGDKLPSLTRKAILRAGFDKFANSKLVEVLGREPLTKYLIQTSQALDLMIGGEKANALPENVQLTVNHRISIESSVEAVQKVFTERVLEVAQKFDLGLEAFGKDVRSTKSKNGHFNVDFFSRSLEPAPISPSTGSVWKYLAGVTRHVFEDLVFTDLDYPIFLAPAVMPANTDTRYYWNLTKHIYRYSPFYTEDVMHDSRIHSVNERIKADSHLQVLAFFYEYVQAIDTADAG</sequence>
<dbReference type="GO" id="GO:0004181">
    <property type="term" value="F:metallocarboxypeptidase activity"/>
    <property type="evidence" value="ECO:0007669"/>
    <property type="project" value="InterPro"/>
</dbReference>
<organism evidence="18 19">
    <name type="scientific">[Candida] railenensis</name>
    <dbReference type="NCBI Taxonomy" id="45579"/>
    <lineage>
        <taxon>Eukaryota</taxon>
        <taxon>Fungi</taxon>
        <taxon>Dikarya</taxon>
        <taxon>Ascomycota</taxon>
        <taxon>Saccharomycotina</taxon>
        <taxon>Pichiomycetes</taxon>
        <taxon>Debaryomycetaceae</taxon>
        <taxon>Kurtzmaniella</taxon>
    </lineage>
</organism>
<evidence type="ECO:0000256" key="5">
    <source>
        <dbReference type="ARBA" id="ARBA00022645"/>
    </source>
</evidence>
<feature type="active site" description="Proton acceptor" evidence="15">
    <location>
        <position position="248"/>
    </location>
</feature>
<evidence type="ECO:0000256" key="1">
    <source>
        <dbReference type="ARBA" id="ARBA00001947"/>
    </source>
</evidence>
<feature type="binding site" evidence="16">
    <location>
        <position position="277"/>
    </location>
    <ligand>
        <name>Zn(2+)</name>
        <dbReference type="ChEBI" id="CHEBI:29105"/>
        <label>2</label>
    </ligand>
</feature>
<protein>
    <submittedName>
        <fullName evidence="18">Carboxypeptidase S</fullName>
    </submittedName>
</protein>
<feature type="binding site" evidence="16">
    <location>
        <position position="214"/>
    </location>
    <ligand>
        <name>Zn(2+)</name>
        <dbReference type="ChEBI" id="CHEBI:29105"/>
        <label>1</label>
    </ligand>
</feature>
<evidence type="ECO:0000256" key="3">
    <source>
        <dbReference type="ARBA" id="ARBA00006247"/>
    </source>
</evidence>
<evidence type="ECO:0000256" key="4">
    <source>
        <dbReference type="ARBA" id="ARBA00022499"/>
    </source>
</evidence>
<dbReference type="PANTHER" id="PTHR45962">
    <property type="entry name" value="N-FATTY-ACYL-AMINO ACID SYNTHASE/HYDROLASE PM20D1"/>
    <property type="match status" value="1"/>
</dbReference>
<keyword evidence="5 18" id="KW-0121">Carboxypeptidase</keyword>
<keyword evidence="6" id="KW-0645">Protease</keyword>
<evidence type="ECO:0000256" key="14">
    <source>
        <dbReference type="ARBA" id="ARBA00023180"/>
    </source>
</evidence>
<dbReference type="GO" id="GO:0000328">
    <property type="term" value="C:fungal-type vacuole lumen"/>
    <property type="evidence" value="ECO:0007669"/>
    <property type="project" value="TreeGrafter"/>
</dbReference>
<evidence type="ECO:0000256" key="9">
    <source>
        <dbReference type="ARBA" id="ARBA00022801"/>
    </source>
</evidence>
<keyword evidence="8 16" id="KW-0479">Metal-binding</keyword>
<keyword evidence="7 17" id="KW-0812">Transmembrane</keyword>
<dbReference type="GO" id="GO:0046872">
    <property type="term" value="F:metal ion binding"/>
    <property type="evidence" value="ECO:0007669"/>
    <property type="project" value="UniProtKB-KW"/>
</dbReference>
<comment type="similarity">
    <text evidence="3">Belongs to the peptidase M20A family.</text>
</comment>